<accession>A0A8J6KBL3</accession>
<dbReference type="OrthoDB" id="2152435at2759"/>
<comment type="caution">
    <text evidence="3">The sequence shown here is derived from an EMBL/GenBank/DDBJ whole genome shotgun (WGS) entry which is preliminary data.</text>
</comment>
<dbReference type="Proteomes" id="UP000770717">
    <property type="component" value="Unassembled WGS sequence"/>
</dbReference>
<evidence type="ECO:0008006" key="5">
    <source>
        <dbReference type="Google" id="ProtNLM"/>
    </source>
</evidence>
<gene>
    <name evidence="3" type="ORF">GDO78_007625</name>
</gene>
<evidence type="ECO:0000256" key="2">
    <source>
        <dbReference type="SAM" id="Coils"/>
    </source>
</evidence>
<feature type="coiled-coil region" evidence="2">
    <location>
        <begin position="22"/>
        <end position="67"/>
    </location>
</feature>
<dbReference type="PANTHER" id="PTHR21549">
    <property type="entry name" value="MUTATED IN BLADDER CANCER 1"/>
    <property type="match status" value="1"/>
</dbReference>
<keyword evidence="4" id="KW-1185">Reference proteome</keyword>
<reference evidence="3" key="1">
    <citation type="thesis" date="2020" institute="ProQuest LLC" country="789 East Eisenhower Parkway, Ann Arbor, MI, USA">
        <title>Comparative Genomics and Chromosome Evolution.</title>
        <authorList>
            <person name="Mudd A.B."/>
        </authorList>
    </citation>
    <scope>NUCLEOTIDE SEQUENCE</scope>
    <source>
        <strain evidence="3">HN-11 Male</strain>
        <tissue evidence="3">Kidney and liver</tissue>
    </source>
</reference>
<name>A0A8J6KBL3_ELECQ</name>
<dbReference type="AlphaFoldDB" id="A0A8J6KBL3"/>
<sequence>MHNNVKRLQLQLKDVKPTPEFVEKLREMMEEIDNAISAFKEEQRIIYEELMKEEKTTVIELSALEKKIESSFNAVPEKSFKVLSGKAQLDALACSQLPEEVVAFEKFLQQTGGRLGEWDDFDHQSFLKVWTKHKGKPSYLEEALAYLPSRTSEDVEQHEMWYKEFLYLEEKKKEVQVHVDKDPSRLCKLTKGWEERCKNIGPTGSAPLLQIPHRAVPTWRQGL</sequence>
<protein>
    <recommendedName>
        <fullName evidence="5">Coiled-coil domain containing 112</fullName>
    </recommendedName>
</protein>
<dbReference type="EMBL" id="WNTK01000003">
    <property type="protein sequence ID" value="KAG9487923.1"/>
    <property type="molecule type" value="Genomic_DNA"/>
</dbReference>
<evidence type="ECO:0000313" key="3">
    <source>
        <dbReference type="EMBL" id="KAG9487923.1"/>
    </source>
</evidence>
<dbReference type="InterPro" id="IPR039902">
    <property type="entry name" value="CCDC148/CCDC112"/>
</dbReference>
<dbReference type="PANTHER" id="PTHR21549:SF0">
    <property type="entry name" value="COILED-COIL DOMAIN-CONTAINING PROTEIN 112"/>
    <property type="match status" value="1"/>
</dbReference>
<evidence type="ECO:0000256" key="1">
    <source>
        <dbReference type="ARBA" id="ARBA00023054"/>
    </source>
</evidence>
<evidence type="ECO:0000313" key="4">
    <source>
        <dbReference type="Proteomes" id="UP000770717"/>
    </source>
</evidence>
<organism evidence="3 4">
    <name type="scientific">Eleutherodactylus coqui</name>
    <name type="common">Puerto Rican coqui</name>
    <dbReference type="NCBI Taxonomy" id="57060"/>
    <lineage>
        <taxon>Eukaryota</taxon>
        <taxon>Metazoa</taxon>
        <taxon>Chordata</taxon>
        <taxon>Craniata</taxon>
        <taxon>Vertebrata</taxon>
        <taxon>Euteleostomi</taxon>
        <taxon>Amphibia</taxon>
        <taxon>Batrachia</taxon>
        <taxon>Anura</taxon>
        <taxon>Neobatrachia</taxon>
        <taxon>Hyloidea</taxon>
        <taxon>Eleutherodactylidae</taxon>
        <taxon>Eleutherodactylinae</taxon>
        <taxon>Eleutherodactylus</taxon>
        <taxon>Eleutherodactylus</taxon>
    </lineage>
</organism>
<keyword evidence="1 2" id="KW-0175">Coiled coil</keyword>
<proteinExistence type="predicted"/>